<dbReference type="InterPro" id="IPR004843">
    <property type="entry name" value="Calcineurin-like_PHP"/>
</dbReference>
<evidence type="ECO:0000259" key="6">
    <source>
        <dbReference type="Pfam" id="PF00149"/>
    </source>
</evidence>
<feature type="domain" description="Calcineurin-like phosphoesterase" evidence="6">
    <location>
        <begin position="8"/>
        <end position="205"/>
    </location>
</feature>
<reference evidence="7 9" key="2">
    <citation type="submission" date="2018-07" db="EMBL/GenBank/DDBJ databases">
        <title>Genomic Encyclopedia of Type Strains, Phase IV (KMG-IV): sequencing the most valuable type-strain genomes for metagenomic binning, comparative biology and taxonomic classification.</title>
        <authorList>
            <person name="Goeker M."/>
        </authorList>
    </citation>
    <scope>NUCLEOTIDE SEQUENCE [LARGE SCALE GENOMIC DNA]</scope>
    <source>
        <strain evidence="7 9">DSM 19728</strain>
    </source>
</reference>
<organism evidence="8 10">
    <name type="scientific">Flavobacterium glaciei</name>
    <dbReference type="NCBI Taxonomy" id="386300"/>
    <lineage>
        <taxon>Bacteria</taxon>
        <taxon>Pseudomonadati</taxon>
        <taxon>Bacteroidota</taxon>
        <taxon>Flavobacteriia</taxon>
        <taxon>Flavobacteriales</taxon>
        <taxon>Flavobacteriaceae</taxon>
        <taxon>Flavobacterium</taxon>
    </lineage>
</organism>
<reference evidence="8 10" key="1">
    <citation type="journal article" date="2015" name="Stand. Genomic Sci.">
        <title>Genomic Encyclopedia of Bacterial and Archaeal Type Strains, Phase III: the genomes of soil and plant-associated and newly described type strains.</title>
        <authorList>
            <person name="Whitman W.B."/>
            <person name="Woyke T."/>
            <person name="Klenk H.P."/>
            <person name="Zhou Y."/>
            <person name="Lilburn T.G."/>
            <person name="Beck B.J."/>
            <person name="De Vos P."/>
            <person name="Vandamme P."/>
            <person name="Eisen J.A."/>
            <person name="Garrity G."/>
            <person name="Hugenholtz P."/>
            <person name="Kyrpides N.C."/>
        </authorList>
    </citation>
    <scope>NUCLEOTIDE SEQUENCE [LARGE SCALE GENOMIC DNA]</scope>
    <source>
        <strain evidence="8 10">CGMCC 1.5380</strain>
    </source>
</reference>
<sequence>MKKRKVELVVISDVHLGTFGSHAKELYNYLSSIKPKTLVLNGDIIDIWQFRKSYFPKAHLKVIQKIISFASKGTKVYYVTGNHDEMLRKFSDMNMGNFALVDKLVLNLDDKKAWIFHGDVFDASVQHSKWIAKLGGLGYDYLILSNRFVNWCLSKMGREPYSFSKKIKASVKKAVKHISDFETTATELAIEKKYDYVICGHIHEPKMIYKENKNGTTLYLNSGDWVENLTALEYNKKRWKLYNYSEANYVEEENLFEMEDIIINQIVERALFSKQNIFL</sequence>
<dbReference type="AlphaFoldDB" id="A0A562PJ90"/>
<gene>
    <name evidence="7" type="ORF">DFR66_11813</name>
    <name evidence="8" type="ORF">IQ02_02622</name>
</gene>
<dbReference type="EMBL" id="VLKX01000018">
    <property type="protein sequence ID" value="TWI44532.1"/>
    <property type="molecule type" value="Genomic_DNA"/>
</dbReference>
<dbReference type="Proteomes" id="UP000321392">
    <property type="component" value="Unassembled WGS sequence"/>
</dbReference>
<dbReference type="Pfam" id="PF00149">
    <property type="entry name" value="Metallophos"/>
    <property type="match status" value="1"/>
</dbReference>
<dbReference type="InterPro" id="IPR029052">
    <property type="entry name" value="Metallo-depent_PP-like"/>
</dbReference>
<keyword evidence="3" id="KW-0479">Metal-binding</keyword>
<evidence type="ECO:0000313" key="8">
    <source>
        <dbReference type="EMBL" id="TWI44532.1"/>
    </source>
</evidence>
<dbReference type="PANTHER" id="PTHR34990">
    <property type="entry name" value="UDP-2,3-DIACYLGLUCOSAMINE HYDROLASE-RELATED"/>
    <property type="match status" value="1"/>
</dbReference>
<proteinExistence type="predicted"/>
<dbReference type="GO" id="GO:0008758">
    <property type="term" value="F:UDP-2,3-diacylglucosamine hydrolase activity"/>
    <property type="evidence" value="ECO:0007669"/>
    <property type="project" value="TreeGrafter"/>
</dbReference>
<keyword evidence="1" id="KW-1003">Cell membrane</keyword>
<comment type="caution">
    <text evidence="8">The sequence shown here is derived from an EMBL/GenBank/DDBJ whole genome shotgun (WGS) entry which is preliminary data.</text>
</comment>
<dbReference type="Proteomes" id="UP000254518">
    <property type="component" value="Unassembled WGS sequence"/>
</dbReference>
<evidence type="ECO:0000313" key="9">
    <source>
        <dbReference type="Proteomes" id="UP000254518"/>
    </source>
</evidence>
<dbReference type="GO" id="GO:0009245">
    <property type="term" value="P:lipid A biosynthetic process"/>
    <property type="evidence" value="ECO:0007669"/>
    <property type="project" value="TreeGrafter"/>
</dbReference>
<keyword evidence="4" id="KW-0472">Membrane</keyword>
<accession>A0A562PJ90</accession>
<keyword evidence="2" id="KW-0997">Cell inner membrane</keyword>
<dbReference type="RefSeq" id="WP_114755202.1">
    <property type="nucleotide sequence ID" value="NZ_QQBA01000018.1"/>
</dbReference>
<dbReference type="EMBL" id="QQBA01000018">
    <property type="protein sequence ID" value="RDI50282.1"/>
    <property type="molecule type" value="Genomic_DNA"/>
</dbReference>
<evidence type="ECO:0000313" key="10">
    <source>
        <dbReference type="Proteomes" id="UP000321392"/>
    </source>
</evidence>
<evidence type="ECO:0000256" key="1">
    <source>
        <dbReference type="ARBA" id="ARBA00022475"/>
    </source>
</evidence>
<dbReference type="SUPFAM" id="SSF56300">
    <property type="entry name" value="Metallo-dependent phosphatases"/>
    <property type="match status" value="1"/>
</dbReference>
<reference evidence="8" key="3">
    <citation type="submission" date="2019-07" db="EMBL/GenBank/DDBJ databases">
        <authorList>
            <person name="Whitman W."/>
            <person name="Huntemann M."/>
            <person name="Clum A."/>
            <person name="Pillay M."/>
            <person name="Palaniappan K."/>
            <person name="Varghese N."/>
            <person name="Mikhailova N."/>
            <person name="Stamatis D."/>
            <person name="Reddy T."/>
            <person name="Daum C."/>
            <person name="Shapiro N."/>
            <person name="Ivanova N."/>
            <person name="Kyrpides N."/>
            <person name="Woyke T."/>
        </authorList>
    </citation>
    <scope>NUCLEOTIDE SEQUENCE</scope>
    <source>
        <strain evidence="8">CGMCC 1.5380</strain>
    </source>
</reference>
<dbReference type="GO" id="GO:0046872">
    <property type="term" value="F:metal ion binding"/>
    <property type="evidence" value="ECO:0007669"/>
    <property type="project" value="UniProtKB-KW"/>
</dbReference>
<dbReference type="OrthoDB" id="9802481at2"/>
<evidence type="ECO:0000256" key="4">
    <source>
        <dbReference type="ARBA" id="ARBA00023136"/>
    </source>
</evidence>
<evidence type="ECO:0000256" key="2">
    <source>
        <dbReference type="ARBA" id="ARBA00022519"/>
    </source>
</evidence>
<protein>
    <submittedName>
        <fullName evidence="8">UDP-2,3-diacylglucosamine pyrophosphatase LpxH</fullName>
    </submittedName>
</protein>
<dbReference type="CDD" id="cd07398">
    <property type="entry name" value="MPP_YbbF-LpxH"/>
    <property type="match status" value="1"/>
</dbReference>
<dbReference type="Gene3D" id="3.60.21.10">
    <property type="match status" value="1"/>
</dbReference>
<name>A0A562PJ90_9FLAO</name>
<evidence type="ECO:0000313" key="7">
    <source>
        <dbReference type="EMBL" id="RDI50282.1"/>
    </source>
</evidence>
<dbReference type="GO" id="GO:0016020">
    <property type="term" value="C:membrane"/>
    <property type="evidence" value="ECO:0007669"/>
    <property type="project" value="GOC"/>
</dbReference>
<keyword evidence="9" id="KW-1185">Reference proteome</keyword>
<dbReference type="PANTHER" id="PTHR34990:SF2">
    <property type="entry name" value="BLL8164 PROTEIN"/>
    <property type="match status" value="1"/>
</dbReference>
<keyword evidence="5" id="KW-0464">Manganese</keyword>
<evidence type="ECO:0000256" key="3">
    <source>
        <dbReference type="ARBA" id="ARBA00022723"/>
    </source>
</evidence>
<dbReference type="InterPro" id="IPR043461">
    <property type="entry name" value="LpxH-like"/>
</dbReference>
<evidence type="ECO:0000256" key="5">
    <source>
        <dbReference type="ARBA" id="ARBA00023211"/>
    </source>
</evidence>